<comment type="caution">
    <text evidence="1">The sequence shown here is derived from an EMBL/GenBank/DDBJ whole genome shotgun (WGS) entry which is preliminary data.</text>
</comment>
<dbReference type="AlphaFoldDB" id="A0A4S3PK11"/>
<dbReference type="Proteomes" id="UP000306477">
    <property type="component" value="Unassembled WGS sequence"/>
</dbReference>
<dbReference type="EMBL" id="SLUB01000088">
    <property type="protein sequence ID" value="THE09305.1"/>
    <property type="molecule type" value="Genomic_DNA"/>
</dbReference>
<organism evidence="1 2">
    <name type="scientific">Bacillus timonensis</name>
    <dbReference type="NCBI Taxonomy" id="1033734"/>
    <lineage>
        <taxon>Bacteria</taxon>
        <taxon>Bacillati</taxon>
        <taxon>Bacillota</taxon>
        <taxon>Bacilli</taxon>
        <taxon>Bacillales</taxon>
        <taxon>Bacillaceae</taxon>
        <taxon>Bacillus</taxon>
    </lineage>
</organism>
<sequence>MQKLVFEDAWDRTIAQKDREEIERIFQEAVAHLDTGVTFTTIRIAVNHKNERLVTAIIHNRTERTLIFENTPLDIWVGDNRLAEHKFTYPTLQVPPKTSMPWTFIFPETIEVPTDQATLILKKEK</sequence>
<evidence type="ECO:0000313" key="1">
    <source>
        <dbReference type="EMBL" id="THE09305.1"/>
    </source>
</evidence>
<reference evidence="1 2" key="1">
    <citation type="journal article" date="2019" name="Indoor Air">
        <title>Impacts of indoor surface finishes on bacterial viability.</title>
        <authorList>
            <person name="Hu J."/>
            <person name="Maamar S.B."/>
            <person name="Glawe A.J."/>
            <person name="Gottel N."/>
            <person name="Gilbert J.A."/>
            <person name="Hartmann E.M."/>
        </authorList>
    </citation>
    <scope>NUCLEOTIDE SEQUENCE [LARGE SCALE GENOMIC DNA]</scope>
    <source>
        <strain evidence="1 2">AF060A6</strain>
    </source>
</reference>
<gene>
    <name evidence="1" type="ORF">E1I69_22900</name>
</gene>
<dbReference type="NCBIfam" id="TIGR04398">
    <property type="entry name" value="SLAP_DUP"/>
    <property type="match status" value="1"/>
</dbReference>
<dbReference type="InterPro" id="IPR030910">
    <property type="entry name" value="SLAP_dom"/>
</dbReference>
<accession>A0A4S3PK11</accession>
<evidence type="ECO:0000313" key="2">
    <source>
        <dbReference type="Proteomes" id="UP000306477"/>
    </source>
</evidence>
<proteinExistence type="predicted"/>
<dbReference type="OrthoDB" id="1907642at2"/>
<keyword evidence="2" id="KW-1185">Reference proteome</keyword>
<protein>
    <submittedName>
        <fullName evidence="1">SLAP domain-containing protein</fullName>
    </submittedName>
</protein>
<name>A0A4S3PK11_9BACI</name>
<dbReference type="RefSeq" id="WP_136381837.1">
    <property type="nucleotide sequence ID" value="NZ_SLUB01000088.1"/>
</dbReference>